<evidence type="ECO:0000313" key="2">
    <source>
        <dbReference type="EMBL" id="QTR52837.1"/>
    </source>
</evidence>
<name>A0A975IGI8_9GAMM</name>
<evidence type="ECO:0000313" key="3">
    <source>
        <dbReference type="Proteomes" id="UP000672009"/>
    </source>
</evidence>
<keyword evidence="3" id="KW-1185">Reference proteome</keyword>
<gene>
    <name evidence="2" type="ORF">J9260_14165</name>
</gene>
<evidence type="ECO:0000256" key="1">
    <source>
        <dbReference type="SAM" id="Coils"/>
    </source>
</evidence>
<feature type="coiled-coil region" evidence="1">
    <location>
        <begin position="114"/>
        <end position="145"/>
    </location>
</feature>
<protein>
    <submittedName>
        <fullName evidence="2">Uncharacterized protein</fullName>
    </submittedName>
</protein>
<accession>A0A975IGI8</accession>
<dbReference type="Proteomes" id="UP000672009">
    <property type="component" value="Chromosome"/>
</dbReference>
<dbReference type="KEGG" id="tun:J9260_14165"/>
<sequence length="161" mass="18760">MMTVAEELEFTPPVQDKNLDMVRNILFGEQARDSERRLANLERFVKVWTNSVRDDIRKSHDSLNHELHLVHDLLAEESRARIADAGVSRKNYEQTGKSIESLFRQLQHTQDAFSQRLEQQREDLLNELKQAAEQLRQDKIDRKALATLLDNVSRQLSIDPV</sequence>
<dbReference type="EMBL" id="CP072793">
    <property type="protein sequence ID" value="QTR52837.1"/>
    <property type="molecule type" value="Genomic_DNA"/>
</dbReference>
<organism evidence="2 3">
    <name type="scientific">Thiothrix unzii</name>
    <dbReference type="NCBI Taxonomy" id="111769"/>
    <lineage>
        <taxon>Bacteria</taxon>
        <taxon>Pseudomonadati</taxon>
        <taxon>Pseudomonadota</taxon>
        <taxon>Gammaproteobacteria</taxon>
        <taxon>Thiotrichales</taxon>
        <taxon>Thiotrichaceae</taxon>
        <taxon>Thiothrix</taxon>
    </lineage>
</organism>
<dbReference type="AlphaFoldDB" id="A0A975IGI8"/>
<proteinExistence type="predicted"/>
<dbReference type="RefSeq" id="WP_210218370.1">
    <property type="nucleotide sequence ID" value="NZ_CP072793.1"/>
</dbReference>
<reference evidence="2" key="1">
    <citation type="submission" date="2021-04" db="EMBL/GenBank/DDBJ databases">
        <title>Genomics, taxonomy and metabolism of representatives of sulfur bacteria of the genus Thiothrix: Thiothrix fructosivorans QT, Thiothrix unzii A1T and three new species, Thiothrix subterranea sp. nov., Thiothrix litoralis sp. nov. and 'Candidatus Thiothrix anitrata' sp. nov.</title>
        <authorList>
            <person name="Ravin N.V."/>
            <person name="Smolyakov D."/>
            <person name="Rudenko T.S."/>
            <person name="Mardanov A.V."/>
            <person name="Beletsky A.V."/>
            <person name="Markov N.D."/>
            <person name="Fomenkov A.I."/>
            <person name="Roberts R.J."/>
            <person name="Karnachuk O.V."/>
            <person name="Novikov A."/>
            <person name="Grabovich M.Y."/>
        </authorList>
    </citation>
    <scope>NUCLEOTIDE SEQUENCE</scope>
    <source>
        <strain evidence="2">A1</strain>
    </source>
</reference>
<keyword evidence="1" id="KW-0175">Coiled coil</keyword>